<dbReference type="Gene3D" id="3.10.10.10">
    <property type="entry name" value="HIV Type 1 Reverse Transcriptase, subunit A, domain 1"/>
    <property type="match status" value="1"/>
</dbReference>
<feature type="region of interest" description="Disordered" evidence="2">
    <location>
        <begin position="104"/>
        <end position="123"/>
    </location>
</feature>
<dbReference type="InterPro" id="IPR021109">
    <property type="entry name" value="Peptidase_aspartic_dom_sf"/>
</dbReference>
<name>A0ABM1ZWD4_AEDAL</name>
<keyword evidence="1" id="KW-0862">Zinc</keyword>
<evidence type="ECO:0000256" key="1">
    <source>
        <dbReference type="PROSITE-ProRule" id="PRU00047"/>
    </source>
</evidence>
<evidence type="ECO:0000256" key="2">
    <source>
        <dbReference type="SAM" id="MobiDB-lite"/>
    </source>
</evidence>
<evidence type="ECO:0000313" key="4">
    <source>
        <dbReference type="EnsemblMetazoa" id="AALFPA23_022260.P32999"/>
    </source>
</evidence>
<dbReference type="InterPro" id="IPR043502">
    <property type="entry name" value="DNA/RNA_pol_sf"/>
</dbReference>
<sequence>MSTSKKSSLRKNTLHLKALHRKRENILGSALLIQRFDEQYDISQANQVAIRIERLDGLWDKFEDTEDKIEAIEDQEEGFSEARQEFQNLYFDLKASLVSKLPGAATASSPSPGPSSSHQHVPPVSQAMSVKLPEIKIPDFGGKLDEWIEFRDLFKSLVHANPQISAVQKLHYLRSAMKGEASRLISSFAITSDNYLLAWNTICDRYENKNFLVKQHMSAILKIPHVKRESSSALAELADEFNRHVGILDKLEASADHWNSFLVERLSSLLDEKSSMDWEAQCDDNAAPQYKDLLSFILKRSRTLQMCKPSQSAHPANVQKPTRSKLSSHIASENVIKCPCCKQAHAISQCESFLKLTPNNRLDFVKKNQLCINCLRGGHLAKDCRSSLCRTCAKRHHSLLHLPPIAPGSATVAVDQSSTTTSCTAVCSGETIVTQTKPSFSVSVAPSVVLSRTSPQANPSSVSVSSPQSLAVNSPSLSSPVYSNRRSEANEPLPRCPSDNMISSTPTMKPRDATVFLSTALVRVQDTDGIGHFARALLDSGSQSNFVSESLCQRLGLKRNRINLPVSGIGQATISVRYSVQISLASRFGKFVRDIDCLVLPKLTVNLPSCHVDISKWNIPRNLLLADPKFNISHGVDMIVGAELFFSLLESHQIVLDDNYPVLQKTLLGYVVCGKYSTNVPETVTCHVVTEQDLNSQLEKMWEIENLDVGKALTQVEQDVENHFLQTISRDTTGRFVVRLPFRESMDSLLDDSYDQALRRFLAMEKRFTRDPTLREEYVRFMDDYERLGHMEVGSRVAGPQYFLPHHAVHRPDSSTTKTRIVFDASSKGSGALSLNDYVFTADAEKMFRQIWIHPDDRRYLKIIWRRDPSLPLQVYQLNTVTYGLACSPYHAARVLTKLAEEDGQKYPLGAQVVIKRVYVDDALAGSDNLEDASETCRQLMELLRLGGFSLRKWSSNNPAVLKHIPTELWENASKMEICRSTVTALGLLWNPVGDYFDFKIPSFPELTKVTKRIVVSETAQLFDPLGLLGPIVISARAFVQRLWAKNISWDEELSVEESAWWMNFRKERVTCKLTPAEIERALKTVVQVAQATTFSSEYHQLTVNKLHPDRNIAVDSKSPLKNLNVFLDDDGLIRLNSRLSNVEGPPISTTFNDAPTLLANTRKAISSSSRAQLCDLFSLFPAEHEPTNGTPTFRAGNTCPRVLQVGARLLRAIQCSSVIRERG</sequence>
<dbReference type="Gene3D" id="2.40.70.10">
    <property type="entry name" value="Acid Proteases"/>
    <property type="match status" value="1"/>
</dbReference>
<organism evidence="4 5">
    <name type="scientific">Aedes albopictus</name>
    <name type="common">Asian tiger mosquito</name>
    <name type="synonym">Stegomyia albopicta</name>
    <dbReference type="NCBI Taxonomy" id="7160"/>
    <lineage>
        <taxon>Eukaryota</taxon>
        <taxon>Metazoa</taxon>
        <taxon>Ecdysozoa</taxon>
        <taxon>Arthropoda</taxon>
        <taxon>Hexapoda</taxon>
        <taxon>Insecta</taxon>
        <taxon>Pterygota</taxon>
        <taxon>Neoptera</taxon>
        <taxon>Endopterygota</taxon>
        <taxon>Diptera</taxon>
        <taxon>Nematocera</taxon>
        <taxon>Culicoidea</taxon>
        <taxon>Culicidae</taxon>
        <taxon>Culicinae</taxon>
        <taxon>Aedini</taxon>
        <taxon>Aedes</taxon>
        <taxon>Stegomyia</taxon>
    </lineage>
</organism>
<dbReference type="SUPFAM" id="SSF56672">
    <property type="entry name" value="DNA/RNA polymerases"/>
    <property type="match status" value="1"/>
</dbReference>
<dbReference type="InterPro" id="IPR001878">
    <property type="entry name" value="Znf_CCHC"/>
</dbReference>
<dbReference type="RefSeq" id="XP_062704414.1">
    <property type="nucleotide sequence ID" value="XM_062848430.1"/>
</dbReference>
<feature type="compositionally biased region" description="Polar residues" evidence="2">
    <location>
        <begin position="473"/>
        <end position="484"/>
    </location>
</feature>
<reference evidence="5" key="1">
    <citation type="journal article" date="2015" name="Proc. Natl. Acad. Sci. U.S.A.">
        <title>Genome sequence of the Asian Tiger mosquito, Aedes albopictus, reveals insights into its biology, genetics, and evolution.</title>
        <authorList>
            <person name="Chen X.G."/>
            <person name="Jiang X."/>
            <person name="Gu J."/>
            <person name="Xu M."/>
            <person name="Wu Y."/>
            <person name="Deng Y."/>
            <person name="Zhang C."/>
            <person name="Bonizzoni M."/>
            <person name="Dermauw W."/>
            <person name="Vontas J."/>
            <person name="Armbruster P."/>
            <person name="Huang X."/>
            <person name="Yang Y."/>
            <person name="Zhang H."/>
            <person name="He W."/>
            <person name="Peng H."/>
            <person name="Liu Y."/>
            <person name="Wu K."/>
            <person name="Chen J."/>
            <person name="Lirakis M."/>
            <person name="Topalis P."/>
            <person name="Van Leeuwen T."/>
            <person name="Hall A.B."/>
            <person name="Jiang X."/>
            <person name="Thorpe C."/>
            <person name="Mueller R.L."/>
            <person name="Sun C."/>
            <person name="Waterhouse R.M."/>
            <person name="Yan G."/>
            <person name="Tu Z.J."/>
            <person name="Fang X."/>
            <person name="James A.A."/>
        </authorList>
    </citation>
    <scope>NUCLEOTIDE SEQUENCE [LARGE SCALE GENOMIC DNA]</scope>
    <source>
        <strain evidence="5">Foshan</strain>
    </source>
</reference>
<dbReference type="Pfam" id="PF05380">
    <property type="entry name" value="Peptidase_A17"/>
    <property type="match status" value="1"/>
</dbReference>
<dbReference type="PANTHER" id="PTHR47331:SF5">
    <property type="entry name" value="RIBONUCLEASE H"/>
    <property type="match status" value="1"/>
</dbReference>
<feature type="compositionally biased region" description="Low complexity" evidence="2">
    <location>
        <begin position="108"/>
        <end position="123"/>
    </location>
</feature>
<dbReference type="EnsemblMetazoa" id="AALFPA23_022260.R32999">
    <property type="protein sequence ID" value="AALFPA23_022260.P32999"/>
    <property type="gene ID" value="AALFPA23_022260"/>
</dbReference>
<dbReference type="Pfam" id="PF03564">
    <property type="entry name" value="DUF1759"/>
    <property type="match status" value="1"/>
</dbReference>
<dbReference type="InterPro" id="IPR008042">
    <property type="entry name" value="Retrotrans_Pao"/>
</dbReference>
<dbReference type="GeneID" id="134286760"/>
<feature type="region of interest" description="Disordered" evidence="2">
    <location>
        <begin position="452"/>
        <end position="507"/>
    </location>
</feature>
<reference evidence="4" key="2">
    <citation type="submission" date="2025-05" db="UniProtKB">
        <authorList>
            <consortium name="EnsemblMetazoa"/>
        </authorList>
    </citation>
    <scope>IDENTIFICATION</scope>
    <source>
        <strain evidence="4">Foshan</strain>
    </source>
</reference>
<keyword evidence="5" id="KW-1185">Reference proteome</keyword>
<dbReference type="Pfam" id="PF00078">
    <property type="entry name" value="RVT_1"/>
    <property type="match status" value="1"/>
</dbReference>
<proteinExistence type="predicted"/>
<dbReference type="Gene3D" id="3.30.70.270">
    <property type="match status" value="1"/>
</dbReference>
<dbReference type="PANTHER" id="PTHR47331">
    <property type="entry name" value="PHD-TYPE DOMAIN-CONTAINING PROTEIN"/>
    <property type="match status" value="1"/>
</dbReference>
<dbReference type="CDD" id="cd00303">
    <property type="entry name" value="retropepsin_like"/>
    <property type="match status" value="1"/>
</dbReference>
<accession>A0ABM1ZWD4</accession>
<evidence type="ECO:0000259" key="3">
    <source>
        <dbReference type="PROSITE" id="PS50158"/>
    </source>
</evidence>
<feature type="compositionally biased region" description="Low complexity" evidence="2">
    <location>
        <begin position="452"/>
        <end position="472"/>
    </location>
</feature>
<feature type="domain" description="CCHC-type" evidence="3">
    <location>
        <begin position="371"/>
        <end position="386"/>
    </location>
</feature>
<keyword evidence="1" id="KW-0479">Metal-binding</keyword>
<dbReference type="Proteomes" id="UP000069940">
    <property type="component" value="Unassembled WGS sequence"/>
</dbReference>
<dbReference type="InterPro" id="IPR043128">
    <property type="entry name" value="Rev_trsase/Diguanyl_cyclase"/>
</dbReference>
<evidence type="ECO:0000313" key="5">
    <source>
        <dbReference type="Proteomes" id="UP000069940"/>
    </source>
</evidence>
<dbReference type="InterPro" id="IPR005312">
    <property type="entry name" value="DUF1759"/>
</dbReference>
<protein>
    <recommendedName>
        <fullName evidence="3">CCHC-type domain-containing protein</fullName>
    </recommendedName>
</protein>
<dbReference type="PROSITE" id="PS50158">
    <property type="entry name" value="ZF_CCHC"/>
    <property type="match status" value="1"/>
</dbReference>
<keyword evidence="1" id="KW-0863">Zinc-finger</keyword>
<dbReference type="InterPro" id="IPR000477">
    <property type="entry name" value="RT_dom"/>
</dbReference>